<sequence length="196" mass="21946">MNTIFDVVRPTMSKSTGRGFLTKLMGKREVEAGFALQQSGVKLLPMTELKVAGWSLRRTESTRPNKAVEAERGHGGRDKVVKAEQGHWRPWIRPWRLRRDCRGQMRPLRPDEAMEAGIRPLRLNKAIGGRGGQMSPDEAMDAGIRSLRPNEAMDKAMEVGIRPFTSNEAGRGHGGRDKALEAKRGQTRPWRPGKGR</sequence>
<dbReference type="AlphaFoldDB" id="A0A2N9GBN9"/>
<evidence type="ECO:0000313" key="2">
    <source>
        <dbReference type="EMBL" id="SPC96799.1"/>
    </source>
</evidence>
<proteinExistence type="predicted"/>
<protein>
    <submittedName>
        <fullName evidence="2">Uncharacterized protein</fullName>
    </submittedName>
</protein>
<gene>
    <name evidence="2" type="ORF">FSB_LOCUS24681</name>
</gene>
<organism evidence="2">
    <name type="scientific">Fagus sylvatica</name>
    <name type="common">Beechnut</name>
    <dbReference type="NCBI Taxonomy" id="28930"/>
    <lineage>
        <taxon>Eukaryota</taxon>
        <taxon>Viridiplantae</taxon>
        <taxon>Streptophyta</taxon>
        <taxon>Embryophyta</taxon>
        <taxon>Tracheophyta</taxon>
        <taxon>Spermatophyta</taxon>
        <taxon>Magnoliopsida</taxon>
        <taxon>eudicotyledons</taxon>
        <taxon>Gunneridae</taxon>
        <taxon>Pentapetalae</taxon>
        <taxon>rosids</taxon>
        <taxon>fabids</taxon>
        <taxon>Fagales</taxon>
        <taxon>Fagaceae</taxon>
        <taxon>Fagus</taxon>
    </lineage>
</organism>
<accession>A0A2N9GBN9</accession>
<reference evidence="2" key="1">
    <citation type="submission" date="2018-02" db="EMBL/GenBank/DDBJ databases">
        <authorList>
            <person name="Cohen D.B."/>
            <person name="Kent A.D."/>
        </authorList>
    </citation>
    <scope>NUCLEOTIDE SEQUENCE</scope>
</reference>
<name>A0A2N9GBN9_FAGSY</name>
<feature type="region of interest" description="Disordered" evidence="1">
    <location>
        <begin position="62"/>
        <end position="82"/>
    </location>
</feature>
<dbReference type="EMBL" id="OIVN01001702">
    <property type="protein sequence ID" value="SPC96799.1"/>
    <property type="molecule type" value="Genomic_DNA"/>
</dbReference>
<feature type="compositionally biased region" description="Basic and acidic residues" evidence="1">
    <location>
        <begin position="170"/>
        <end position="184"/>
    </location>
</feature>
<feature type="region of interest" description="Disordered" evidence="1">
    <location>
        <begin position="163"/>
        <end position="196"/>
    </location>
</feature>
<evidence type="ECO:0000256" key="1">
    <source>
        <dbReference type="SAM" id="MobiDB-lite"/>
    </source>
</evidence>